<dbReference type="STRING" id="890420.SAMN05216226_10590"/>
<keyword evidence="1" id="KW-1133">Transmembrane helix</keyword>
<name>A0A1G8US47_9EURY</name>
<feature type="transmembrane region" description="Helical" evidence="1">
    <location>
        <begin position="46"/>
        <end position="66"/>
    </location>
</feature>
<accession>A0A1G8US47</accession>
<dbReference type="RefSeq" id="WP_092700882.1">
    <property type="nucleotide sequence ID" value="NZ_FNFC01000005.1"/>
</dbReference>
<dbReference type="AlphaFoldDB" id="A0A1G8US47"/>
<evidence type="ECO:0000259" key="2">
    <source>
        <dbReference type="Pfam" id="PF26478"/>
    </source>
</evidence>
<evidence type="ECO:0000313" key="3">
    <source>
        <dbReference type="EMBL" id="SDJ56686.1"/>
    </source>
</evidence>
<keyword evidence="1" id="KW-0472">Membrane</keyword>
<dbReference type="EMBL" id="FNFC01000005">
    <property type="protein sequence ID" value="SDJ56686.1"/>
    <property type="molecule type" value="Genomic_DNA"/>
</dbReference>
<keyword evidence="1" id="KW-0812">Transmembrane</keyword>
<proteinExistence type="predicted"/>
<evidence type="ECO:0000313" key="4">
    <source>
        <dbReference type="Proteomes" id="UP000198856"/>
    </source>
</evidence>
<dbReference type="OrthoDB" id="205411at2157"/>
<feature type="transmembrane region" description="Helical" evidence="1">
    <location>
        <begin position="12"/>
        <end position="34"/>
    </location>
</feature>
<dbReference type="Proteomes" id="UP000198856">
    <property type="component" value="Unassembled WGS sequence"/>
</dbReference>
<organism evidence="3 4">
    <name type="scientific">Halovenus aranensis</name>
    <dbReference type="NCBI Taxonomy" id="890420"/>
    <lineage>
        <taxon>Archaea</taxon>
        <taxon>Methanobacteriati</taxon>
        <taxon>Methanobacteriota</taxon>
        <taxon>Stenosarchaea group</taxon>
        <taxon>Halobacteria</taxon>
        <taxon>Halobacteriales</taxon>
        <taxon>Haloarculaceae</taxon>
        <taxon>Halovenus</taxon>
    </lineage>
</organism>
<sequence>MYEEALELIVPIAVTAVYTGAVSLFAGLGFLFEYKSLLFLSGGETFIGLWAAIVGLIALNASYHVLQDKLAGSVTGIGG</sequence>
<reference evidence="3 4" key="1">
    <citation type="submission" date="2016-10" db="EMBL/GenBank/DDBJ databases">
        <authorList>
            <person name="de Groot N.N."/>
        </authorList>
    </citation>
    <scope>NUCLEOTIDE SEQUENCE [LARGE SCALE GENOMIC DNA]</scope>
    <source>
        <strain evidence="3 4">IBRC-M10015</strain>
    </source>
</reference>
<feature type="domain" description="DUF8151" evidence="2">
    <location>
        <begin position="1"/>
        <end position="75"/>
    </location>
</feature>
<gene>
    <name evidence="3" type="ORF">SAMN05216226_10590</name>
</gene>
<dbReference type="Pfam" id="PF26478">
    <property type="entry name" value="DUF8151"/>
    <property type="match status" value="1"/>
</dbReference>
<evidence type="ECO:0000256" key="1">
    <source>
        <dbReference type="SAM" id="Phobius"/>
    </source>
</evidence>
<protein>
    <recommendedName>
        <fullName evidence="2">DUF8151 domain-containing protein</fullName>
    </recommendedName>
</protein>
<dbReference type="InterPro" id="IPR058464">
    <property type="entry name" value="DUF8151"/>
</dbReference>
<keyword evidence="4" id="KW-1185">Reference proteome</keyword>